<gene>
    <name evidence="1" type="ORF">HLB44_18190</name>
</gene>
<evidence type="ECO:0000313" key="1">
    <source>
        <dbReference type="EMBL" id="NRF68927.1"/>
    </source>
</evidence>
<dbReference type="EMBL" id="JABRWJ010000005">
    <property type="protein sequence ID" value="NRF68927.1"/>
    <property type="molecule type" value="Genomic_DNA"/>
</dbReference>
<dbReference type="RefSeq" id="WP_173125095.1">
    <property type="nucleotide sequence ID" value="NZ_JABRWJ010000005.1"/>
</dbReference>
<organism evidence="1 2">
    <name type="scientific">Pseudaquabacterium terrae</name>
    <dbReference type="NCBI Taxonomy" id="2732868"/>
    <lineage>
        <taxon>Bacteria</taxon>
        <taxon>Pseudomonadati</taxon>
        <taxon>Pseudomonadota</taxon>
        <taxon>Betaproteobacteria</taxon>
        <taxon>Burkholderiales</taxon>
        <taxon>Sphaerotilaceae</taxon>
        <taxon>Pseudaquabacterium</taxon>
    </lineage>
</organism>
<evidence type="ECO:0000313" key="2">
    <source>
        <dbReference type="Proteomes" id="UP000737171"/>
    </source>
</evidence>
<keyword evidence="2" id="KW-1185">Reference proteome</keyword>
<name>A0ABX2EJU9_9BURK</name>
<evidence type="ECO:0008006" key="3">
    <source>
        <dbReference type="Google" id="ProtNLM"/>
    </source>
</evidence>
<comment type="caution">
    <text evidence="1">The sequence shown here is derived from an EMBL/GenBank/DDBJ whole genome shotgun (WGS) entry which is preliminary data.</text>
</comment>
<dbReference type="Proteomes" id="UP000737171">
    <property type="component" value="Unassembled WGS sequence"/>
</dbReference>
<accession>A0ABX2EJU9</accession>
<proteinExistence type="predicted"/>
<reference evidence="1 2" key="1">
    <citation type="submission" date="2020-05" db="EMBL/GenBank/DDBJ databases">
        <title>Aquincola sp. isolate from soil.</title>
        <authorList>
            <person name="Han J."/>
            <person name="Kim D.-U."/>
        </authorList>
    </citation>
    <scope>NUCLEOTIDE SEQUENCE [LARGE SCALE GENOMIC DNA]</scope>
    <source>
        <strain evidence="1 2">S2</strain>
    </source>
</reference>
<sequence length="125" mass="13503">MVRILVAAGIALMGGAAVGQSLSSLDGVWLARFPGPQGLPREAKLTLSGGTGSYQLLAKNRDDPCLGVQAPVVVSNLTVEGFDLQIQMSKALNGCRDAFWKPRRVDDRNYEGVFPDGRRFVITRQ</sequence>
<protein>
    <recommendedName>
        <fullName evidence="3">Alkaline proteinase inhibitor/ Outer membrane lipoprotein Omp19 domain-containing protein</fullName>
    </recommendedName>
</protein>